<sequence length="155" mass="17464">MGLLCRHDRVLWLVNMTTPGERQHYALALLDQLFNHIPSTSTVGLLYDIACQLERSCVKWGFMKNHLPRMRFAISVFHAFGHGWGCQCVYHPRKCTGFGLSDGEGCERFWHSISKLIAYLRVCGVSVHTLGQIHTDCISTALHTTIYIGLPDSAC</sequence>
<dbReference type="Pfam" id="PF18758">
    <property type="entry name" value="KDZ"/>
    <property type="match status" value="1"/>
</dbReference>
<dbReference type="InterPro" id="IPR040521">
    <property type="entry name" value="KDZ"/>
</dbReference>
<accession>A0AA38U1U0</accession>
<reference evidence="1" key="1">
    <citation type="submission" date="2022-08" db="EMBL/GenBank/DDBJ databases">
        <authorList>
            <consortium name="DOE Joint Genome Institute"/>
            <person name="Min B."/>
            <person name="Riley R."/>
            <person name="Sierra-Patev S."/>
            <person name="Naranjo-Ortiz M."/>
            <person name="Looney B."/>
            <person name="Konkel Z."/>
            <person name="Slot J.C."/>
            <person name="Sakamoto Y."/>
            <person name="Steenwyk J.L."/>
            <person name="Rokas A."/>
            <person name="Carro J."/>
            <person name="Camarero S."/>
            <person name="Ferreira P."/>
            <person name="Molpeceres G."/>
            <person name="Ruiz-Duenas F.J."/>
            <person name="Serrano A."/>
            <person name="Henrissat B."/>
            <person name="Drula E."/>
            <person name="Hughes K.W."/>
            <person name="Mata J.L."/>
            <person name="Ishikawa N.K."/>
            <person name="Vargas-Isla R."/>
            <person name="Ushijima S."/>
            <person name="Smith C.A."/>
            <person name="Ahrendt S."/>
            <person name="Andreopoulos W."/>
            <person name="He G."/>
            <person name="Labutti K."/>
            <person name="Lipzen A."/>
            <person name="Ng V."/>
            <person name="Sandor L."/>
            <person name="Barry K."/>
            <person name="Martinez A.T."/>
            <person name="Xiao Y."/>
            <person name="Gibbons J.G."/>
            <person name="Terashima K."/>
            <person name="Hibbett D.S."/>
            <person name="Grigoriev I.V."/>
        </authorList>
    </citation>
    <scope>NUCLEOTIDE SEQUENCE</scope>
    <source>
        <strain evidence="1">TFB9207</strain>
    </source>
</reference>
<evidence type="ECO:0000313" key="2">
    <source>
        <dbReference type="Proteomes" id="UP001163846"/>
    </source>
</evidence>
<comment type="caution">
    <text evidence="1">The sequence shown here is derived from an EMBL/GenBank/DDBJ whole genome shotgun (WGS) entry which is preliminary data.</text>
</comment>
<evidence type="ECO:0000313" key="1">
    <source>
        <dbReference type="EMBL" id="KAJ3830849.1"/>
    </source>
</evidence>
<proteinExistence type="predicted"/>
<keyword evidence="2" id="KW-1185">Reference proteome</keyword>
<dbReference type="PANTHER" id="PTHR33096:SF1">
    <property type="entry name" value="CXC1-LIKE CYSTEINE CLUSTER ASSOCIATED WITH KDZ TRANSPOSASES DOMAIN-CONTAINING PROTEIN"/>
    <property type="match status" value="1"/>
</dbReference>
<gene>
    <name evidence="1" type="ORF">F5878DRAFT_550152</name>
</gene>
<protein>
    <submittedName>
        <fullName evidence="1">Uncharacterized protein</fullName>
    </submittedName>
</protein>
<dbReference type="Proteomes" id="UP001163846">
    <property type="component" value="Unassembled WGS sequence"/>
</dbReference>
<dbReference type="PANTHER" id="PTHR33096">
    <property type="entry name" value="CXC2 DOMAIN-CONTAINING PROTEIN"/>
    <property type="match status" value="1"/>
</dbReference>
<name>A0AA38U1U0_9AGAR</name>
<dbReference type="AlphaFoldDB" id="A0AA38U1U0"/>
<dbReference type="EMBL" id="MU808137">
    <property type="protein sequence ID" value="KAJ3830849.1"/>
    <property type="molecule type" value="Genomic_DNA"/>
</dbReference>
<organism evidence="1 2">
    <name type="scientific">Lentinula raphanica</name>
    <dbReference type="NCBI Taxonomy" id="153919"/>
    <lineage>
        <taxon>Eukaryota</taxon>
        <taxon>Fungi</taxon>
        <taxon>Dikarya</taxon>
        <taxon>Basidiomycota</taxon>
        <taxon>Agaricomycotina</taxon>
        <taxon>Agaricomycetes</taxon>
        <taxon>Agaricomycetidae</taxon>
        <taxon>Agaricales</taxon>
        <taxon>Marasmiineae</taxon>
        <taxon>Omphalotaceae</taxon>
        <taxon>Lentinula</taxon>
    </lineage>
</organism>